<evidence type="ECO:0000313" key="1">
    <source>
        <dbReference type="WBParaSite" id="MCU_002718-RA"/>
    </source>
</evidence>
<dbReference type="WBParaSite" id="MCU_002718-RA">
    <property type="protein sequence ID" value="MCU_002718-RA"/>
    <property type="gene ID" value="MCU_002718"/>
</dbReference>
<sequence>MWQDFFASRNWYTSRVIRISRTYALSNRQTTTESCSINGVIVVKGIFTATMPRSQAKVKGKFDFSAGQKLAAGQAQLICSQEGRNARENGLIVLASPAFASSTERCSFCPAPPSHFH</sequence>
<accession>A0A5K3ESA8</accession>
<dbReference type="AlphaFoldDB" id="A0A5K3ESA8"/>
<protein>
    <submittedName>
        <fullName evidence="1">Elongation factor P</fullName>
    </submittedName>
</protein>
<name>A0A5K3ESA8_MESCO</name>
<reference evidence="1" key="1">
    <citation type="submission" date="2019-11" db="UniProtKB">
        <authorList>
            <consortium name="WormBaseParasite"/>
        </authorList>
    </citation>
    <scope>IDENTIFICATION</scope>
</reference>
<organism evidence="1">
    <name type="scientific">Mesocestoides corti</name>
    <name type="common">Flatworm</name>
    <dbReference type="NCBI Taxonomy" id="53468"/>
    <lineage>
        <taxon>Eukaryota</taxon>
        <taxon>Metazoa</taxon>
        <taxon>Spiralia</taxon>
        <taxon>Lophotrochozoa</taxon>
        <taxon>Platyhelminthes</taxon>
        <taxon>Cestoda</taxon>
        <taxon>Eucestoda</taxon>
        <taxon>Cyclophyllidea</taxon>
        <taxon>Mesocestoididae</taxon>
        <taxon>Mesocestoides</taxon>
    </lineage>
</organism>
<proteinExistence type="predicted"/>